<dbReference type="EMBL" id="JASBWV010000011">
    <property type="protein sequence ID" value="KAJ9123795.1"/>
    <property type="molecule type" value="Genomic_DNA"/>
</dbReference>
<dbReference type="Proteomes" id="UP001234202">
    <property type="component" value="Unassembled WGS sequence"/>
</dbReference>
<name>A0ACC2XK78_9TREE</name>
<keyword evidence="2" id="KW-1185">Reference proteome</keyword>
<comment type="caution">
    <text evidence="1">The sequence shown here is derived from an EMBL/GenBank/DDBJ whole genome shotgun (WGS) entry which is preliminary data.</text>
</comment>
<organism evidence="1 2">
    <name type="scientific">Naganishia onofrii</name>
    <dbReference type="NCBI Taxonomy" id="1851511"/>
    <lineage>
        <taxon>Eukaryota</taxon>
        <taxon>Fungi</taxon>
        <taxon>Dikarya</taxon>
        <taxon>Basidiomycota</taxon>
        <taxon>Agaricomycotina</taxon>
        <taxon>Tremellomycetes</taxon>
        <taxon>Filobasidiales</taxon>
        <taxon>Filobasidiaceae</taxon>
        <taxon>Naganishia</taxon>
    </lineage>
</organism>
<proteinExistence type="predicted"/>
<protein>
    <submittedName>
        <fullName evidence="1">Uncharacterized protein</fullName>
    </submittedName>
</protein>
<reference evidence="1" key="1">
    <citation type="submission" date="2023-04" db="EMBL/GenBank/DDBJ databases">
        <title>Draft Genome sequencing of Naganishia species isolated from polar environments using Oxford Nanopore Technology.</title>
        <authorList>
            <person name="Leo P."/>
            <person name="Venkateswaran K."/>
        </authorList>
    </citation>
    <scope>NUCLEOTIDE SEQUENCE</scope>
    <source>
        <strain evidence="1">DBVPG 5303</strain>
    </source>
</reference>
<gene>
    <name evidence="1" type="ORF">QFC24_003571</name>
</gene>
<evidence type="ECO:0000313" key="1">
    <source>
        <dbReference type="EMBL" id="KAJ9123795.1"/>
    </source>
</evidence>
<evidence type="ECO:0000313" key="2">
    <source>
        <dbReference type="Proteomes" id="UP001234202"/>
    </source>
</evidence>
<sequence length="165" mass="18374">MAGFRPGLSSTSRCQNQEVEAFSTSSKSGTPKFNSKIPRVIYKGPLTNTFKYLKLTPDTCQIVLGFFVGAILRVVAFHLHFGELVTPVRQDLSGVHCGFDYDVVHVSDLDIHLTIRDIDYSKSRVFTVQPYTDNDFTVPAAATHLDHFSLQFARSIGEANDDLET</sequence>
<accession>A0ACC2XK78</accession>